<dbReference type="Pfam" id="PF12146">
    <property type="entry name" value="Hydrolase_4"/>
    <property type="match status" value="1"/>
</dbReference>
<dbReference type="InterPro" id="IPR050261">
    <property type="entry name" value="FrsA_esterase"/>
</dbReference>
<accession>A0AA46TLR4</accession>
<protein>
    <submittedName>
        <fullName evidence="4">Alpha/beta fold hydrolase</fullName>
    </submittedName>
</protein>
<comment type="similarity">
    <text evidence="1">Belongs to the AB hydrolase superfamily.</text>
</comment>
<dbReference type="PANTHER" id="PTHR22946">
    <property type="entry name" value="DIENELACTONE HYDROLASE DOMAIN-CONTAINING PROTEIN-RELATED"/>
    <property type="match status" value="1"/>
</dbReference>
<keyword evidence="2 4" id="KW-0378">Hydrolase</keyword>
<dbReference type="RefSeq" id="WP_271636582.1">
    <property type="nucleotide sequence ID" value="NZ_CP094970.1"/>
</dbReference>
<proteinExistence type="inferred from homology"/>
<dbReference type="InterPro" id="IPR022742">
    <property type="entry name" value="Hydrolase_4"/>
</dbReference>
<gene>
    <name evidence="4" type="ORF">L0C25_11190</name>
</gene>
<evidence type="ECO:0000256" key="1">
    <source>
        <dbReference type="ARBA" id="ARBA00008645"/>
    </source>
</evidence>
<dbReference type="InterPro" id="IPR029058">
    <property type="entry name" value="AB_hydrolase_fold"/>
</dbReference>
<evidence type="ECO:0000256" key="2">
    <source>
        <dbReference type="ARBA" id="ARBA00022801"/>
    </source>
</evidence>
<evidence type="ECO:0000313" key="5">
    <source>
        <dbReference type="Proteomes" id="UP001164390"/>
    </source>
</evidence>
<reference evidence="4" key="1">
    <citation type="submission" date="2022-01" db="EMBL/GenBank/DDBJ databases">
        <title>Nocardioidaceae gen. sp. A5X3R13.</title>
        <authorList>
            <person name="Lopez Marin M.A."/>
            <person name="Uhlik O."/>
        </authorList>
    </citation>
    <scope>NUCLEOTIDE SEQUENCE</scope>
    <source>
        <strain evidence="4">A5X3R13</strain>
    </source>
</reference>
<evidence type="ECO:0000313" key="4">
    <source>
        <dbReference type="EMBL" id="UYM07606.1"/>
    </source>
</evidence>
<dbReference type="Gene3D" id="1.10.10.800">
    <property type="match status" value="1"/>
</dbReference>
<sequence length="296" mass="32031">MKRFDVTFASGPNACAGWLYEPAGPPRRTPLVVLGHGLGATRDMGLDAYAERFCDAGYRALAFDYRHFGDSEGEPRQLLDLRRQIDDWTAAVHYARSLPRADPDRIVLWGTSLAGGLVISVAARDARVAAVISQCPLTHGTASALRLGMLSATKVLLAGLRDVGAHLSTRAPATVRITGARGDAALMVAPDAKDGYAALVPVGHTHPDTVSARAGLTIPLYAPGRTVKDVACPMLFCVCDKDAVTPARVTRWYARRARDGELRRYDVGHFDIYHGEPFESAVADQLDFLRRRVPLG</sequence>
<name>A0AA46TLR4_9ACTN</name>
<dbReference type="SUPFAM" id="SSF53474">
    <property type="entry name" value="alpha/beta-Hydrolases"/>
    <property type="match status" value="1"/>
</dbReference>
<dbReference type="AlphaFoldDB" id="A0AA46TLR4"/>
<keyword evidence="5" id="KW-1185">Reference proteome</keyword>
<dbReference type="Proteomes" id="UP001164390">
    <property type="component" value="Chromosome"/>
</dbReference>
<organism evidence="4 5">
    <name type="scientific">Solicola gregarius</name>
    <dbReference type="NCBI Taxonomy" id="2908642"/>
    <lineage>
        <taxon>Bacteria</taxon>
        <taxon>Bacillati</taxon>
        <taxon>Actinomycetota</taxon>
        <taxon>Actinomycetes</taxon>
        <taxon>Propionibacteriales</taxon>
        <taxon>Nocardioidaceae</taxon>
        <taxon>Solicola</taxon>
    </lineage>
</organism>
<dbReference type="EMBL" id="CP094970">
    <property type="protein sequence ID" value="UYM07606.1"/>
    <property type="molecule type" value="Genomic_DNA"/>
</dbReference>
<dbReference type="GO" id="GO:0052689">
    <property type="term" value="F:carboxylic ester hydrolase activity"/>
    <property type="evidence" value="ECO:0007669"/>
    <property type="project" value="UniProtKB-ARBA"/>
</dbReference>
<dbReference type="PANTHER" id="PTHR22946:SF9">
    <property type="entry name" value="POLYKETIDE TRANSFERASE AF380"/>
    <property type="match status" value="1"/>
</dbReference>
<dbReference type="Gene3D" id="3.40.50.1820">
    <property type="entry name" value="alpha/beta hydrolase"/>
    <property type="match status" value="1"/>
</dbReference>
<evidence type="ECO:0000259" key="3">
    <source>
        <dbReference type="Pfam" id="PF12146"/>
    </source>
</evidence>
<dbReference type="KEGG" id="sgrg:L0C25_11190"/>
<feature type="domain" description="Serine aminopeptidase S33" evidence="3">
    <location>
        <begin position="31"/>
        <end position="266"/>
    </location>
</feature>